<keyword evidence="6" id="KW-1185">Reference proteome</keyword>
<dbReference type="CDD" id="cd09999">
    <property type="entry name" value="Arginase-like_1"/>
    <property type="match status" value="1"/>
</dbReference>
<dbReference type="Pfam" id="PF00491">
    <property type="entry name" value="Arginase"/>
    <property type="match status" value="1"/>
</dbReference>
<dbReference type="AlphaFoldDB" id="A0AA43QHE6"/>
<dbReference type="Gene3D" id="3.40.800.10">
    <property type="entry name" value="Ureohydrolase domain"/>
    <property type="match status" value="1"/>
</dbReference>
<evidence type="ECO:0000313" key="5">
    <source>
        <dbReference type="EMBL" id="MDI1485404.1"/>
    </source>
</evidence>
<dbReference type="GO" id="GO:0030145">
    <property type="term" value="F:manganese ion binding"/>
    <property type="evidence" value="ECO:0007669"/>
    <property type="project" value="TreeGrafter"/>
</dbReference>
<proteinExistence type="inferred from homology"/>
<protein>
    <recommendedName>
        <fullName evidence="7">Arginase</fullName>
    </recommendedName>
</protein>
<evidence type="ECO:0000256" key="3">
    <source>
        <dbReference type="ARBA" id="ARBA00023211"/>
    </source>
</evidence>
<organism evidence="5 6">
    <name type="scientific">Ramalina farinacea</name>
    <dbReference type="NCBI Taxonomy" id="258253"/>
    <lineage>
        <taxon>Eukaryota</taxon>
        <taxon>Fungi</taxon>
        <taxon>Dikarya</taxon>
        <taxon>Ascomycota</taxon>
        <taxon>Pezizomycotina</taxon>
        <taxon>Lecanoromycetes</taxon>
        <taxon>OSLEUM clade</taxon>
        <taxon>Lecanoromycetidae</taxon>
        <taxon>Lecanorales</taxon>
        <taxon>Lecanorineae</taxon>
        <taxon>Ramalinaceae</taxon>
        <taxon>Ramalina</taxon>
    </lineage>
</organism>
<reference evidence="5" key="1">
    <citation type="journal article" date="2023" name="Genome Biol. Evol.">
        <title>First Whole Genome Sequence and Flow Cytometry Genome Size Data for the Lichen-Forming Fungus Ramalina farinacea (Ascomycota).</title>
        <authorList>
            <person name="Llewellyn T."/>
            <person name="Mian S."/>
            <person name="Hill R."/>
            <person name="Leitch I.J."/>
            <person name="Gaya E."/>
        </authorList>
    </citation>
    <scope>NUCLEOTIDE SEQUENCE</scope>
    <source>
        <strain evidence="5">LIQ254RAFAR</strain>
    </source>
</reference>
<dbReference type="PROSITE" id="PS51409">
    <property type="entry name" value="ARGINASE_2"/>
    <property type="match status" value="1"/>
</dbReference>
<name>A0AA43QHE6_9LECA</name>
<evidence type="ECO:0000313" key="6">
    <source>
        <dbReference type="Proteomes" id="UP001161017"/>
    </source>
</evidence>
<dbReference type="InterPro" id="IPR023696">
    <property type="entry name" value="Ureohydrolase_dom_sf"/>
</dbReference>
<dbReference type="InterPro" id="IPR006035">
    <property type="entry name" value="Ureohydrolase"/>
</dbReference>
<dbReference type="PANTHER" id="PTHR43782">
    <property type="entry name" value="ARGINASE"/>
    <property type="match status" value="1"/>
</dbReference>
<keyword evidence="1" id="KW-0479">Metal-binding</keyword>
<dbReference type="GO" id="GO:0004053">
    <property type="term" value="F:arginase activity"/>
    <property type="evidence" value="ECO:0007669"/>
    <property type="project" value="TreeGrafter"/>
</dbReference>
<gene>
    <name evidence="5" type="ORF">OHK93_000541</name>
</gene>
<dbReference type="GO" id="GO:0005634">
    <property type="term" value="C:nucleus"/>
    <property type="evidence" value="ECO:0007669"/>
    <property type="project" value="TreeGrafter"/>
</dbReference>
<dbReference type="PANTHER" id="PTHR43782:SF3">
    <property type="entry name" value="ARGINASE"/>
    <property type="match status" value="1"/>
</dbReference>
<comment type="similarity">
    <text evidence="4">Belongs to the arginase family.</text>
</comment>
<dbReference type="Proteomes" id="UP001161017">
    <property type="component" value="Unassembled WGS sequence"/>
</dbReference>
<dbReference type="EMBL" id="JAPUFD010000001">
    <property type="protein sequence ID" value="MDI1485404.1"/>
    <property type="molecule type" value="Genomic_DNA"/>
</dbReference>
<comment type="caution">
    <text evidence="5">The sequence shown here is derived from an EMBL/GenBank/DDBJ whole genome shotgun (WGS) entry which is preliminary data.</text>
</comment>
<evidence type="ECO:0000256" key="1">
    <source>
        <dbReference type="ARBA" id="ARBA00022723"/>
    </source>
</evidence>
<accession>A0AA43QHE6</accession>
<sequence length="301" mass="32437">MSRVTLIVAPFHYGVRHVRVGAGPNRILANNLVPRLEALGFIVDIHEISPVDAYYDGDLGKSLEVIRRVAKVVRSAVKDSAFPIVLAGNCNTSIGLAAGLDKNDLEIAWLDAHSDLDSPEETTEGYVDHMTVSMLTGDCWKAAMGTVPGFAPIPLDRFVFCGTRDLSDPQYHKLVRSPAQTVFGRSEAYDELAELRVAFEIRLQQVLGKVTQAPCLVHLDVDCLDRSVGMANEYAVPGGPTGRELLSCLDVIGLMRCPVGLALASFNPDLEGADTVAQVATDAIVHLVGLDKSREGQSCLV</sequence>
<evidence type="ECO:0008006" key="7">
    <source>
        <dbReference type="Google" id="ProtNLM"/>
    </source>
</evidence>
<dbReference type="SUPFAM" id="SSF52768">
    <property type="entry name" value="Arginase/deacetylase"/>
    <property type="match status" value="1"/>
</dbReference>
<evidence type="ECO:0000256" key="2">
    <source>
        <dbReference type="ARBA" id="ARBA00022801"/>
    </source>
</evidence>
<evidence type="ECO:0000256" key="4">
    <source>
        <dbReference type="PROSITE-ProRule" id="PRU00742"/>
    </source>
</evidence>
<keyword evidence="2" id="KW-0378">Hydrolase</keyword>
<dbReference type="GO" id="GO:0005829">
    <property type="term" value="C:cytosol"/>
    <property type="evidence" value="ECO:0007669"/>
    <property type="project" value="TreeGrafter"/>
</dbReference>
<keyword evidence="3" id="KW-0464">Manganese</keyword>